<dbReference type="PROSITE" id="PS51257">
    <property type="entry name" value="PROKAR_LIPOPROTEIN"/>
    <property type="match status" value="1"/>
</dbReference>
<comment type="caution">
    <text evidence="2">The sequence shown here is derived from an EMBL/GenBank/DDBJ whole genome shotgun (WGS) entry which is preliminary data.</text>
</comment>
<dbReference type="InterPro" id="IPR031817">
    <property type="entry name" value="DotD"/>
</dbReference>
<evidence type="ECO:0008006" key="4">
    <source>
        <dbReference type="Google" id="ProtNLM"/>
    </source>
</evidence>
<evidence type="ECO:0000313" key="3">
    <source>
        <dbReference type="Proteomes" id="UP000216151"/>
    </source>
</evidence>
<proteinExistence type="predicted"/>
<feature type="chain" id="PRO_5012176341" description="Secretion protein" evidence="1">
    <location>
        <begin position="19"/>
        <end position="142"/>
    </location>
</feature>
<name>A0A269XUI2_9PROT</name>
<dbReference type="Gene3D" id="3.55.50.60">
    <property type="entry name" value="DotD protein"/>
    <property type="match status" value="1"/>
</dbReference>
<dbReference type="Proteomes" id="UP000216151">
    <property type="component" value="Unassembled WGS sequence"/>
</dbReference>
<keyword evidence="1" id="KW-0732">Signal</keyword>
<evidence type="ECO:0000313" key="2">
    <source>
        <dbReference type="EMBL" id="PAK76973.1"/>
    </source>
</evidence>
<dbReference type="OrthoDB" id="7225421at2"/>
<dbReference type="Pfam" id="PF16816">
    <property type="entry name" value="DotD"/>
    <property type="match status" value="1"/>
</dbReference>
<feature type="signal peptide" evidence="1">
    <location>
        <begin position="1"/>
        <end position="18"/>
    </location>
</feature>
<evidence type="ECO:0000256" key="1">
    <source>
        <dbReference type="SAM" id="SignalP"/>
    </source>
</evidence>
<gene>
    <name evidence="2" type="ORF">B8X00_12255</name>
</gene>
<dbReference type="EMBL" id="NCXK01000032">
    <property type="protein sequence ID" value="PAK76973.1"/>
    <property type="molecule type" value="Genomic_DNA"/>
</dbReference>
<dbReference type="AlphaFoldDB" id="A0A269XUI2"/>
<protein>
    <recommendedName>
        <fullName evidence="4">Secretion protein</fullName>
    </recommendedName>
</protein>
<accession>A0A269XUI2</accession>
<reference evidence="2 3" key="1">
    <citation type="submission" date="2017-04" db="EMBL/GenBank/DDBJ databases">
        <title>Kefir bacterial isolates.</title>
        <authorList>
            <person name="Kim Y."/>
            <person name="Blasche S."/>
            <person name="Patil K.R."/>
        </authorList>
    </citation>
    <scope>NUCLEOTIDE SEQUENCE [LARGE SCALE GENOMIC DNA]</scope>
    <source>
        <strain evidence="2 3">KR</strain>
    </source>
</reference>
<dbReference type="InterPro" id="IPR038140">
    <property type="entry name" value="DotD_sf"/>
</dbReference>
<organism evidence="2 3">
    <name type="scientific">Acetobacter fabarum</name>
    <dbReference type="NCBI Taxonomy" id="483199"/>
    <lineage>
        <taxon>Bacteria</taxon>
        <taxon>Pseudomonadati</taxon>
        <taxon>Pseudomonadota</taxon>
        <taxon>Alphaproteobacteria</taxon>
        <taxon>Acetobacterales</taxon>
        <taxon>Acetobacteraceae</taxon>
        <taxon>Acetobacter</taxon>
    </lineage>
</organism>
<sequence length="142" mass="15395">MNNTSLRGVMLILPLALAACHRPPPPQHPTLGQQMATLDAQANALAETRYPVRRPGSVLPAELEKPVSWHWTGTLRNGLRQIASQIGYRLIMDDTGPGPVVAINQTNTTQARLIDALSLAAGPSYVVDINIPTHEIRVSRHG</sequence>
<keyword evidence="3" id="KW-1185">Reference proteome</keyword>